<evidence type="ECO:0000259" key="14">
    <source>
        <dbReference type="PROSITE" id="PS51918"/>
    </source>
</evidence>
<dbReference type="InterPro" id="IPR058240">
    <property type="entry name" value="rSAM_sf"/>
</dbReference>
<dbReference type="InterPro" id="IPR023404">
    <property type="entry name" value="rSAM_horseshoe"/>
</dbReference>
<dbReference type="EC" id="2.8.4.5" evidence="3"/>
<evidence type="ECO:0000256" key="3">
    <source>
        <dbReference type="ARBA" id="ARBA00013273"/>
    </source>
</evidence>
<feature type="domain" description="Radical SAM core" evidence="14">
    <location>
        <begin position="141"/>
        <end position="371"/>
    </location>
</feature>
<dbReference type="NCBIfam" id="TIGR00089">
    <property type="entry name" value="MiaB/RimO family radical SAM methylthiotransferase"/>
    <property type="match status" value="1"/>
</dbReference>
<dbReference type="OrthoDB" id="9805215at2"/>
<name>A0A1M7YC40_9BACT</name>
<dbReference type="SFLD" id="SFLDG01082">
    <property type="entry name" value="B12-binding_domain_containing"/>
    <property type="match status" value="1"/>
</dbReference>
<evidence type="ECO:0000256" key="1">
    <source>
        <dbReference type="ARBA" id="ARBA00001966"/>
    </source>
</evidence>
<dbReference type="SUPFAM" id="SSF102114">
    <property type="entry name" value="Radical SAM enzymes"/>
    <property type="match status" value="1"/>
</dbReference>
<keyword evidence="9" id="KW-0411">Iron-sulfur</keyword>
<keyword evidence="4" id="KW-0004">4Fe-4S</keyword>
<dbReference type="STRING" id="1121416.SAMN02745220_03309"/>
<gene>
    <name evidence="15" type="ORF">SAMN02745220_03309</name>
</gene>
<dbReference type="InterPro" id="IPR006638">
    <property type="entry name" value="Elp3/MiaA/NifB-like_rSAM"/>
</dbReference>
<dbReference type="InterPro" id="IPR007197">
    <property type="entry name" value="rSAM"/>
</dbReference>
<evidence type="ECO:0000256" key="9">
    <source>
        <dbReference type="ARBA" id="ARBA00023014"/>
    </source>
</evidence>
<proteinExistence type="predicted"/>
<dbReference type="GO" id="GO:0035598">
    <property type="term" value="F:tRNA (N(6)-L-threonylcarbamoyladenosine(37)-C(2))-methylthiotransferase activity"/>
    <property type="evidence" value="ECO:0007669"/>
    <property type="project" value="UniProtKB-EC"/>
</dbReference>
<evidence type="ECO:0000256" key="2">
    <source>
        <dbReference type="ARBA" id="ARBA00002399"/>
    </source>
</evidence>
<dbReference type="PANTHER" id="PTHR11918:SF45">
    <property type="entry name" value="THREONYLCARBAMOYLADENOSINE TRNA METHYLTHIOTRANSFERASE"/>
    <property type="match status" value="1"/>
</dbReference>
<evidence type="ECO:0000256" key="4">
    <source>
        <dbReference type="ARBA" id="ARBA00022485"/>
    </source>
</evidence>
<feature type="domain" description="MTTase N-terminal" evidence="13">
    <location>
        <begin position="2"/>
        <end position="119"/>
    </location>
</feature>
<dbReference type="SMART" id="SM00729">
    <property type="entry name" value="Elp3"/>
    <property type="match status" value="1"/>
</dbReference>
<evidence type="ECO:0000256" key="8">
    <source>
        <dbReference type="ARBA" id="ARBA00023004"/>
    </source>
</evidence>
<dbReference type="NCBIfam" id="TIGR01579">
    <property type="entry name" value="MiaB-like-C"/>
    <property type="match status" value="1"/>
</dbReference>
<comment type="catalytic activity">
    <reaction evidence="11">
        <text>N(6)-L-threonylcarbamoyladenosine(37) in tRNA + (sulfur carrier)-SH + AH2 + 2 S-adenosyl-L-methionine = 2-methylsulfanyl-N(6)-L-threonylcarbamoyladenosine(37) in tRNA + (sulfur carrier)-H + 5'-deoxyadenosine + L-methionine + A + S-adenosyl-L-homocysteine + 2 H(+)</text>
        <dbReference type="Rhea" id="RHEA:37075"/>
        <dbReference type="Rhea" id="RHEA-COMP:10163"/>
        <dbReference type="Rhea" id="RHEA-COMP:11092"/>
        <dbReference type="Rhea" id="RHEA-COMP:14737"/>
        <dbReference type="Rhea" id="RHEA-COMP:14739"/>
        <dbReference type="ChEBI" id="CHEBI:13193"/>
        <dbReference type="ChEBI" id="CHEBI:15378"/>
        <dbReference type="ChEBI" id="CHEBI:17319"/>
        <dbReference type="ChEBI" id="CHEBI:17499"/>
        <dbReference type="ChEBI" id="CHEBI:29917"/>
        <dbReference type="ChEBI" id="CHEBI:57844"/>
        <dbReference type="ChEBI" id="CHEBI:57856"/>
        <dbReference type="ChEBI" id="CHEBI:59789"/>
        <dbReference type="ChEBI" id="CHEBI:64428"/>
        <dbReference type="ChEBI" id="CHEBI:74418"/>
        <dbReference type="ChEBI" id="CHEBI:74420"/>
        <dbReference type="EC" id="2.8.4.5"/>
    </reaction>
</comment>
<comment type="cofactor">
    <cofactor evidence="1">
        <name>[4Fe-4S] cluster</name>
        <dbReference type="ChEBI" id="CHEBI:49883"/>
    </cofactor>
</comment>
<dbReference type="Pfam" id="PF04055">
    <property type="entry name" value="Radical_SAM"/>
    <property type="match status" value="1"/>
</dbReference>
<keyword evidence="7" id="KW-0479">Metal-binding</keyword>
<dbReference type="AlphaFoldDB" id="A0A1M7YC40"/>
<evidence type="ECO:0000259" key="13">
    <source>
        <dbReference type="PROSITE" id="PS51449"/>
    </source>
</evidence>
<evidence type="ECO:0000256" key="7">
    <source>
        <dbReference type="ARBA" id="ARBA00022723"/>
    </source>
</evidence>
<dbReference type="Proteomes" id="UP000184603">
    <property type="component" value="Unassembled WGS sequence"/>
</dbReference>
<dbReference type="InterPro" id="IPR013848">
    <property type="entry name" value="Methylthiotransferase_N"/>
</dbReference>
<protein>
    <recommendedName>
        <fullName evidence="3">tRNA (N(6)-L-threonylcarbamoyladenosine(37)-C(2))-methylthiotransferase</fullName>
        <ecNumber evidence="3">2.8.4.5</ecNumber>
    </recommendedName>
    <alternativeName>
        <fullName evidence="10">tRNA-t(6)A37 methylthiotransferase</fullName>
    </alternativeName>
</protein>
<accession>A0A1M7YC40</accession>
<dbReference type="Gene3D" id="3.80.30.20">
    <property type="entry name" value="tm_1862 like domain"/>
    <property type="match status" value="1"/>
</dbReference>
<evidence type="ECO:0000313" key="16">
    <source>
        <dbReference type="Proteomes" id="UP000184603"/>
    </source>
</evidence>
<evidence type="ECO:0000256" key="11">
    <source>
        <dbReference type="ARBA" id="ARBA00051661"/>
    </source>
</evidence>
<organism evidence="15 16">
    <name type="scientific">Desulfopila aestuarii DSM 18488</name>
    <dbReference type="NCBI Taxonomy" id="1121416"/>
    <lineage>
        <taxon>Bacteria</taxon>
        <taxon>Pseudomonadati</taxon>
        <taxon>Thermodesulfobacteriota</taxon>
        <taxon>Desulfobulbia</taxon>
        <taxon>Desulfobulbales</taxon>
        <taxon>Desulfocapsaceae</taxon>
        <taxon>Desulfopila</taxon>
    </lineage>
</organism>
<dbReference type="RefSeq" id="WP_073614773.1">
    <property type="nucleotide sequence ID" value="NZ_FRFE01000017.1"/>
</dbReference>
<sequence>MKQVIITTLGCKVNQYESAAFHTAFAEAGYEVVKSGKEVAVVVINTCAVTSKAGAQSRQAVRQAIRKNPAARIVITGCYAEIAAKELTNLEELSGRQYCIIGNSKKDQLVPVSISDDLGSQLLLGAIDSATEICRLPVRHFGDRTRAYLRVQDGCESFCTYCIVPFTRGPSRSLPEDEVLQQARSFIENDFQEIVLTGIHLGQYGRDLNPSIDITRLLDRLSHATPTVRYRISSIEPTEINKQLLTLMQTRDNIMPHLHIPLQSGDDEILARMNRKYTTAEFQRVVESCREFLPDAAIGIDILAGFPGESDEQFLNTRNFLASLPCTYLHVFPYSRRPGTVAAGYKDEVKKHVKEERVAELRALGDAKHDAFYQSQLGRTLPVLVEGRRDKEGLLQGFSSNYVSVHFHGDDNLKNRVVQVYLKEQNGPHIFGEVRNSNAS</sequence>
<keyword evidence="8" id="KW-0408">Iron</keyword>
<dbReference type="InterPro" id="IPR020612">
    <property type="entry name" value="Methylthiotransferase_CS"/>
</dbReference>
<keyword evidence="6" id="KW-0949">S-adenosyl-L-methionine</keyword>
<dbReference type="Pfam" id="PF00919">
    <property type="entry name" value="UPF0004"/>
    <property type="match status" value="1"/>
</dbReference>
<dbReference type="InterPro" id="IPR038135">
    <property type="entry name" value="Methylthiotransferase_N_sf"/>
</dbReference>
<dbReference type="SFLD" id="SFLDS00029">
    <property type="entry name" value="Radical_SAM"/>
    <property type="match status" value="1"/>
</dbReference>
<dbReference type="PROSITE" id="PS51918">
    <property type="entry name" value="RADICAL_SAM"/>
    <property type="match status" value="1"/>
</dbReference>
<dbReference type="PROSITE" id="PS01278">
    <property type="entry name" value="MTTASE_RADICAL"/>
    <property type="match status" value="1"/>
</dbReference>
<evidence type="ECO:0000256" key="6">
    <source>
        <dbReference type="ARBA" id="ARBA00022691"/>
    </source>
</evidence>
<keyword evidence="16" id="KW-1185">Reference proteome</keyword>
<dbReference type="CDD" id="cd01335">
    <property type="entry name" value="Radical_SAM"/>
    <property type="match status" value="1"/>
</dbReference>
<feature type="domain" description="TRAM" evidence="12">
    <location>
        <begin position="374"/>
        <end position="436"/>
    </location>
</feature>
<evidence type="ECO:0000259" key="12">
    <source>
        <dbReference type="PROSITE" id="PS50926"/>
    </source>
</evidence>
<evidence type="ECO:0000313" key="15">
    <source>
        <dbReference type="EMBL" id="SHO50207.1"/>
    </source>
</evidence>
<dbReference type="InterPro" id="IPR006467">
    <property type="entry name" value="MiaB-like_bact"/>
</dbReference>
<dbReference type="PROSITE" id="PS51449">
    <property type="entry name" value="MTTASE_N"/>
    <property type="match status" value="1"/>
</dbReference>
<evidence type="ECO:0000256" key="5">
    <source>
        <dbReference type="ARBA" id="ARBA00022679"/>
    </source>
</evidence>
<dbReference type="SFLD" id="SFLDG01061">
    <property type="entry name" value="methylthiotransferase"/>
    <property type="match status" value="1"/>
</dbReference>
<keyword evidence="5 15" id="KW-0808">Transferase</keyword>
<dbReference type="PROSITE" id="PS50926">
    <property type="entry name" value="TRAM"/>
    <property type="match status" value="1"/>
</dbReference>
<evidence type="ECO:0000256" key="10">
    <source>
        <dbReference type="ARBA" id="ARBA00031213"/>
    </source>
</evidence>
<comment type="function">
    <text evidence="2">Catalyzes the methylthiolation of N6-threonylcarbamoyladenosine (t(6)A), leading to the formation of 2-methylthio-N6-threonylcarbamoyladenosine (ms(2)t(6)A) at position 37 in tRNAs that read codons beginning with adenine.</text>
</comment>
<reference evidence="15 16" key="1">
    <citation type="submission" date="2016-12" db="EMBL/GenBank/DDBJ databases">
        <authorList>
            <person name="Song W.-J."/>
            <person name="Kurnit D.M."/>
        </authorList>
    </citation>
    <scope>NUCLEOTIDE SEQUENCE [LARGE SCALE GENOMIC DNA]</scope>
    <source>
        <strain evidence="15 16">DSM 18488</strain>
    </source>
</reference>
<dbReference type="Gene3D" id="3.40.50.12160">
    <property type="entry name" value="Methylthiotransferase, N-terminal domain"/>
    <property type="match status" value="1"/>
</dbReference>
<dbReference type="EMBL" id="FRFE01000017">
    <property type="protein sequence ID" value="SHO50207.1"/>
    <property type="molecule type" value="Genomic_DNA"/>
</dbReference>
<dbReference type="GO" id="GO:0051539">
    <property type="term" value="F:4 iron, 4 sulfur cluster binding"/>
    <property type="evidence" value="ECO:0007669"/>
    <property type="project" value="UniProtKB-KW"/>
</dbReference>
<dbReference type="InterPro" id="IPR005839">
    <property type="entry name" value="Methylthiotransferase"/>
</dbReference>
<dbReference type="PANTHER" id="PTHR11918">
    <property type="entry name" value="RADICAL SAM PROTEINS"/>
    <property type="match status" value="1"/>
</dbReference>
<dbReference type="InterPro" id="IPR002792">
    <property type="entry name" value="TRAM_dom"/>
</dbReference>
<dbReference type="GO" id="GO:0046872">
    <property type="term" value="F:metal ion binding"/>
    <property type="evidence" value="ECO:0007669"/>
    <property type="project" value="UniProtKB-KW"/>
</dbReference>